<keyword evidence="3" id="KW-1003">Cell membrane</keyword>
<dbReference type="GO" id="GO:0005886">
    <property type="term" value="C:plasma membrane"/>
    <property type="evidence" value="ECO:0007669"/>
    <property type="project" value="UniProtKB-SubCell"/>
</dbReference>
<dbReference type="VEuPathDB" id="PiroplasmaDB:BBOV_II006630"/>
<reference evidence="11" key="1">
    <citation type="submission" date="2015-07" db="EMBL/GenBank/DDBJ databases">
        <title>Members of the Bbo 6-cys gene family are differentially expressed during the B. bovis life cycle.</title>
        <authorList>
            <person name="Alzan H.F."/>
            <person name="Suarez C.E."/>
        </authorList>
    </citation>
    <scope>NUCLEOTIDE SEQUENCE</scope>
    <source>
        <strain evidence="11">T attenuated</strain>
        <strain evidence="10">T virulent</strain>
    </source>
</reference>
<comment type="subcellular location">
    <subcellularLocation>
        <location evidence="1">Cell membrane</location>
    </subcellularLocation>
    <subcellularLocation>
        <location evidence="2">Cell surface</location>
    </subcellularLocation>
</comment>
<dbReference type="GO" id="GO:0009986">
    <property type="term" value="C:cell surface"/>
    <property type="evidence" value="ECO:0007669"/>
    <property type="project" value="UniProtKB-SubCell"/>
</dbReference>
<dbReference type="EMBL" id="KT263565">
    <property type="protein sequence ID" value="ALR73030.1"/>
    <property type="molecule type" value="Genomic_DNA"/>
</dbReference>
<evidence type="ECO:0000256" key="4">
    <source>
        <dbReference type="ARBA" id="ARBA00022729"/>
    </source>
</evidence>
<evidence type="ECO:0000256" key="6">
    <source>
        <dbReference type="ARBA" id="ARBA00023157"/>
    </source>
</evidence>
<name>A0A0S3J450_BABBO</name>
<evidence type="ECO:0000259" key="9">
    <source>
        <dbReference type="PROSITE" id="PS51701"/>
    </source>
</evidence>
<evidence type="ECO:0000256" key="1">
    <source>
        <dbReference type="ARBA" id="ARBA00004236"/>
    </source>
</evidence>
<keyword evidence="7" id="KW-0325">Glycoprotein</keyword>
<keyword evidence="6" id="KW-1015">Disulfide bond</keyword>
<feature type="signal peptide" evidence="8">
    <location>
        <begin position="1"/>
        <end position="29"/>
    </location>
</feature>
<evidence type="ECO:0000256" key="8">
    <source>
        <dbReference type="SAM" id="SignalP"/>
    </source>
</evidence>
<dbReference type="SMART" id="SM00970">
    <property type="entry name" value="s48_45"/>
    <property type="match status" value="2"/>
</dbReference>
<keyword evidence="5" id="KW-0472">Membrane</keyword>
<dbReference type="InterPro" id="IPR038160">
    <property type="entry name" value="6_CYS_dom_sf"/>
</dbReference>
<evidence type="ECO:0000256" key="7">
    <source>
        <dbReference type="ARBA" id="ARBA00023180"/>
    </source>
</evidence>
<organism evidence="11">
    <name type="scientific">Babesia bovis</name>
    <dbReference type="NCBI Taxonomy" id="5865"/>
    <lineage>
        <taxon>Eukaryota</taxon>
        <taxon>Sar</taxon>
        <taxon>Alveolata</taxon>
        <taxon>Apicomplexa</taxon>
        <taxon>Aconoidasida</taxon>
        <taxon>Piroplasmida</taxon>
        <taxon>Babesiidae</taxon>
        <taxon>Babesia</taxon>
    </lineage>
</organism>
<accession>A0A0S3J450</accession>
<feature type="chain" id="PRO_5010047494" description="6-Cys domain-containing protein" evidence="8">
    <location>
        <begin position="30"/>
        <end position="612"/>
    </location>
</feature>
<dbReference type="Gene3D" id="2.60.40.2860">
    <property type="match status" value="2"/>
</dbReference>
<dbReference type="InterPro" id="IPR010884">
    <property type="entry name" value="6_CYS_dom"/>
</dbReference>
<sequence length="612" mass="69204">MVSQLHQNGSHLSLFTFSLLVTLLKISNVENITLPHVTTSQKTGKTNRVDFFSNETDLNPGDNLHQVVRLEKGDTLFFTCGSDAIFKNGTVERFPKNPLKYTLPSQGEYEGTKGLLHELPNHNIFRSDVDIISSYEDEHNGTRLRITYPSSAVIMAKRPDNFTLNYACKYQPHDDTNPASFKFLEVKFDGVYPMAYGCESSDSALFLNGIPQEDESISIKRQRRLCYIDPIPNMIIGIYCKPGDRLYPSRCFQEAVLDAQGFTTRFNKSYIDPDFPYQEFPERFRLIKLSHDFDKKAPISCSCVDRNGKMTKKLIIEKPKNAEVNIMNLVNRGIVSLNKPPYVLSYILSPGMHLTFLVNNSSIKLRNGEEAYGWISPKNAVQDIGMIGDDGKLVEIPLSDAIGSKGFYVGRTELYNGVSYRFVYDDNGIVVLKKPDRVIAYGWVMLDSRNNALTHLGLALAMYIVPTDPYTYGCGVDSADLFHKEGFLLSFEYDQVPVTKCKVNPYLSSPVGFYCPEGFVLEPPNCFSEMLHKDKEVVVPLSDFEPLARALEGRHIKVADFHTSTSNRDHIRYSSVELMCRCLDKEGQVHASITLDLRKPRTRQLGNINKAF</sequence>
<evidence type="ECO:0000256" key="2">
    <source>
        <dbReference type="ARBA" id="ARBA00004241"/>
    </source>
</evidence>
<proteinExistence type="predicted"/>
<feature type="domain" description="6-Cys" evidence="9">
    <location>
        <begin position="194"/>
        <end position="329"/>
    </location>
</feature>
<keyword evidence="4 8" id="KW-0732">Signal</keyword>
<protein>
    <recommendedName>
        <fullName evidence="9">6-Cys domain-containing protein</fullName>
    </recommendedName>
</protein>
<evidence type="ECO:0000256" key="3">
    <source>
        <dbReference type="ARBA" id="ARBA00022475"/>
    </source>
</evidence>
<dbReference type="Pfam" id="PF07422">
    <property type="entry name" value="s48_45"/>
    <property type="match status" value="2"/>
</dbReference>
<feature type="domain" description="6-Cys" evidence="9">
    <location>
        <begin position="470"/>
        <end position="600"/>
    </location>
</feature>
<evidence type="ECO:0000313" key="10">
    <source>
        <dbReference type="EMBL" id="ALR73010.1"/>
    </source>
</evidence>
<dbReference type="PROSITE" id="PS51701">
    <property type="entry name" value="6_CYS"/>
    <property type="match status" value="2"/>
</dbReference>
<dbReference type="EMBL" id="KT263545">
    <property type="protein sequence ID" value="ALR73010.1"/>
    <property type="molecule type" value="Genomic_DNA"/>
</dbReference>
<evidence type="ECO:0000313" key="11">
    <source>
        <dbReference type="EMBL" id="ALR73030.1"/>
    </source>
</evidence>
<evidence type="ECO:0000256" key="5">
    <source>
        <dbReference type="ARBA" id="ARBA00023136"/>
    </source>
</evidence>
<dbReference type="AlphaFoldDB" id="A0A0S3J450"/>